<evidence type="ECO:0000256" key="1">
    <source>
        <dbReference type="SAM" id="MobiDB-lite"/>
    </source>
</evidence>
<dbReference type="WBParaSite" id="SMRG1_84040.1">
    <property type="protein sequence ID" value="SMRG1_84040.1"/>
    <property type="gene ID" value="SMRG1_84040"/>
</dbReference>
<evidence type="ECO:0000313" key="4">
    <source>
        <dbReference type="WBParaSite" id="SMRG1_84040.1"/>
    </source>
</evidence>
<dbReference type="InterPro" id="IPR039267">
    <property type="entry name" value="Lsm11"/>
</dbReference>
<feature type="domain" description="Sm" evidence="2">
    <location>
        <begin position="99"/>
        <end position="124"/>
    </location>
</feature>
<dbReference type="Pfam" id="PF01423">
    <property type="entry name" value="LSM"/>
    <property type="match status" value="1"/>
</dbReference>
<feature type="region of interest" description="Disordered" evidence="1">
    <location>
        <begin position="301"/>
        <end position="328"/>
    </location>
</feature>
<protein>
    <recommendedName>
        <fullName evidence="2">Sm domain-containing protein</fullName>
    </recommendedName>
</protein>
<proteinExistence type="predicted"/>
<evidence type="ECO:0000259" key="2">
    <source>
        <dbReference type="Pfam" id="PF01423"/>
    </source>
</evidence>
<evidence type="ECO:0000313" key="3">
    <source>
        <dbReference type="Proteomes" id="UP000050790"/>
    </source>
</evidence>
<dbReference type="AlphaFoldDB" id="A0AA85AIB1"/>
<reference evidence="4" key="1">
    <citation type="submission" date="2023-11" db="UniProtKB">
        <authorList>
            <consortium name="WormBaseParasite"/>
        </authorList>
    </citation>
    <scope>IDENTIFICATION</scope>
</reference>
<dbReference type="GO" id="GO:0071209">
    <property type="term" value="F:U7 snRNA binding"/>
    <property type="evidence" value="ECO:0007669"/>
    <property type="project" value="InterPro"/>
</dbReference>
<dbReference type="PANTHER" id="PTHR21415:SF1">
    <property type="entry name" value="U7 SNRNA-ASSOCIATED SM-LIKE PROTEIN LSM11"/>
    <property type="match status" value="1"/>
</dbReference>
<dbReference type="Gene3D" id="2.30.30.100">
    <property type="match status" value="1"/>
</dbReference>
<name>A0AA85AIB1_9TREM</name>
<dbReference type="SUPFAM" id="SSF50182">
    <property type="entry name" value="Sm-like ribonucleoproteins"/>
    <property type="match status" value="1"/>
</dbReference>
<dbReference type="PANTHER" id="PTHR21415">
    <property type="entry name" value="U7 SNRNA-ASSOCIATED SM-LIKE PROTEIN LSM11"/>
    <property type="match status" value="1"/>
</dbReference>
<dbReference type="InterPro" id="IPR010920">
    <property type="entry name" value="LSM_dom_sf"/>
</dbReference>
<accession>A0AA85AIB1</accession>
<dbReference type="GO" id="GO:0006398">
    <property type="term" value="P:mRNA 3'-end processing by stem-loop binding and cleavage"/>
    <property type="evidence" value="ECO:0007669"/>
    <property type="project" value="TreeGrafter"/>
</dbReference>
<sequence length="349" mass="40676">MLLNIGSHTASNSFSVRSSENVIPKLTNNRSISKSKRTRSLLKYWNSFDPEQIHYGVHRSHSHRQQQRIFSPMASLWKAMQSQSQIMVMTRGLKEPRASIIGNLIAFDRYWNLILKNVTEYSVHLPKSALKGNGKPGRSKKRREQRLRKFQQSNNALFQLKQCSNLCHSPSNQTDVQMKDQPLEIGQLFPDLYDNHNQDGIVVKEAYDDEINRLRPFRLLGKSPLSDTNDHDDQSVKKCDQIDKSVLVNIHNHLDDNNNNNCFYHKSSNWTSSMVNLNERNMSELSDISLWYSLQTRRKHPFTEKQDNQQNQINDIDDDHHHDDDDDENEQQLFIRGANIILVRIISEN</sequence>
<dbReference type="InterPro" id="IPR001163">
    <property type="entry name" value="Sm_dom_euk/arc"/>
</dbReference>
<organism evidence="3 4">
    <name type="scientific">Schistosoma margrebowiei</name>
    <dbReference type="NCBI Taxonomy" id="48269"/>
    <lineage>
        <taxon>Eukaryota</taxon>
        <taxon>Metazoa</taxon>
        <taxon>Spiralia</taxon>
        <taxon>Lophotrochozoa</taxon>
        <taxon>Platyhelminthes</taxon>
        <taxon>Trematoda</taxon>
        <taxon>Digenea</taxon>
        <taxon>Strigeidida</taxon>
        <taxon>Schistosomatoidea</taxon>
        <taxon>Schistosomatidae</taxon>
        <taxon>Schistosoma</taxon>
    </lineage>
</organism>
<dbReference type="Proteomes" id="UP000050790">
    <property type="component" value="Unassembled WGS sequence"/>
</dbReference>
<dbReference type="GO" id="GO:0005683">
    <property type="term" value="C:U7 snRNP"/>
    <property type="evidence" value="ECO:0007669"/>
    <property type="project" value="TreeGrafter"/>
</dbReference>